<evidence type="ECO:0000313" key="2">
    <source>
        <dbReference type="Proteomes" id="UP000488299"/>
    </source>
</evidence>
<evidence type="ECO:0000313" key="1">
    <source>
        <dbReference type="EMBL" id="KAB7728013.1"/>
    </source>
</evidence>
<keyword evidence="2" id="KW-1185">Reference proteome</keyword>
<dbReference type="RefSeq" id="WP_152125964.1">
    <property type="nucleotide sequence ID" value="NZ_WELI01000009.1"/>
</dbReference>
<sequence>MAKTNSSYSGGVRGDARAIWLSTNRDAAKVLDGYILKAEELFKSRIAEAGLVLTSEMLSSFRTFAAEEGDGFVQARLRMSALVRISDMRDLNYPRTPPLAAMERFVELTGVNKFPIVPGYPTKNLIRPASETATIERIAWGIKMNRARNPNVKRGYRGIYSDPLLQDVLPYLFRDLFDAANLTAVRGFKLLFSES</sequence>
<comment type="caution">
    <text evidence="1">The sequence shown here is derived from an EMBL/GenBank/DDBJ whole genome shotgun (WGS) entry which is preliminary data.</text>
</comment>
<protein>
    <submittedName>
        <fullName evidence="1">Uncharacterized protein</fullName>
    </submittedName>
</protein>
<proteinExistence type="predicted"/>
<dbReference type="Proteomes" id="UP000488299">
    <property type="component" value="Unassembled WGS sequence"/>
</dbReference>
<gene>
    <name evidence="1" type="ORF">F5984_19860</name>
</gene>
<accession>A0A7J5TVQ2</accession>
<dbReference type="AlphaFoldDB" id="A0A7J5TVQ2"/>
<name>A0A7J5TVQ2_9BACT</name>
<dbReference type="EMBL" id="WELI01000009">
    <property type="protein sequence ID" value="KAB7728013.1"/>
    <property type="molecule type" value="Genomic_DNA"/>
</dbReference>
<reference evidence="1 2" key="1">
    <citation type="submission" date="2019-10" db="EMBL/GenBank/DDBJ databases">
        <title>Rudanella paleaurantiibacter sp. nov., isolated from sludge.</title>
        <authorList>
            <person name="Xu S.Q."/>
        </authorList>
    </citation>
    <scope>NUCLEOTIDE SEQUENCE [LARGE SCALE GENOMIC DNA]</scope>
    <source>
        <strain evidence="1 2">HX-22-17</strain>
    </source>
</reference>
<organism evidence="1 2">
    <name type="scientific">Rudanella paleaurantiibacter</name>
    <dbReference type="NCBI Taxonomy" id="2614655"/>
    <lineage>
        <taxon>Bacteria</taxon>
        <taxon>Pseudomonadati</taxon>
        <taxon>Bacteroidota</taxon>
        <taxon>Cytophagia</taxon>
        <taxon>Cytophagales</taxon>
        <taxon>Cytophagaceae</taxon>
        <taxon>Rudanella</taxon>
    </lineage>
</organism>